<evidence type="ECO:0000256" key="6">
    <source>
        <dbReference type="SAM" id="MobiDB-lite"/>
    </source>
</evidence>
<protein>
    <submittedName>
        <fullName evidence="8">Zein-binding domain-containing protein</fullName>
    </submittedName>
</protein>
<name>A0A2U1QIL5_ARTAN</name>
<feature type="compositionally biased region" description="Basic and acidic residues" evidence="6">
    <location>
        <begin position="1065"/>
        <end position="1075"/>
    </location>
</feature>
<evidence type="ECO:0000259" key="7">
    <source>
        <dbReference type="PROSITE" id="PS51775"/>
    </source>
</evidence>
<feature type="region of interest" description="Disordered" evidence="6">
    <location>
        <begin position="682"/>
        <end position="722"/>
    </location>
</feature>
<dbReference type="EMBL" id="PKPP01000099">
    <property type="protein sequence ID" value="PWA97815.1"/>
    <property type="molecule type" value="Genomic_DNA"/>
</dbReference>
<feature type="region of interest" description="Disordered" evidence="6">
    <location>
        <begin position="501"/>
        <end position="531"/>
    </location>
</feature>
<feature type="coiled-coil region" evidence="5">
    <location>
        <begin position="1109"/>
        <end position="1210"/>
    </location>
</feature>
<evidence type="ECO:0000256" key="1">
    <source>
        <dbReference type="ARBA" id="ARBA00004167"/>
    </source>
</evidence>
<dbReference type="InterPro" id="IPR007656">
    <property type="entry name" value="GTD-bd"/>
</dbReference>
<dbReference type="OrthoDB" id="1047602at2759"/>
<keyword evidence="3" id="KW-1133">Transmembrane helix</keyword>
<feature type="compositionally biased region" description="Basic residues" evidence="6">
    <location>
        <begin position="785"/>
        <end position="795"/>
    </location>
</feature>
<evidence type="ECO:0000256" key="3">
    <source>
        <dbReference type="ARBA" id="ARBA00022989"/>
    </source>
</evidence>
<organism evidence="8 9">
    <name type="scientific">Artemisia annua</name>
    <name type="common">Sweet wormwood</name>
    <dbReference type="NCBI Taxonomy" id="35608"/>
    <lineage>
        <taxon>Eukaryota</taxon>
        <taxon>Viridiplantae</taxon>
        <taxon>Streptophyta</taxon>
        <taxon>Embryophyta</taxon>
        <taxon>Tracheophyta</taxon>
        <taxon>Spermatophyta</taxon>
        <taxon>Magnoliopsida</taxon>
        <taxon>eudicotyledons</taxon>
        <taxon>Gunneridae</taxon>
        <taxon>Pentapetalae</taxon>
        <taxon>asterids</taxon>
        <taxon>campanulids</taxon>
        <taxon>Asterales</taxon>
        <taxon>Asteraceae</taxon>
        <taxon>Asteroideae</taxon>
        <taxon>Anthemideae</taxon>
        <taxon>Artemisiinae</taxon>
        <taxon>Artemisia</taxon>
    </lineage>
</organism>
<dbReference type="Proteomes" id="UP000245207">
    <property type="component" value="Unassembled WGS sequence"/>
</dbReference>
<feature type="region of interest" description="Disordered" evidence="6">
    <location>
        <begin position="768"/>
        <end position="807"/>
    </location>
</feature>
<sequence>MGRMAADRGFMNNLVMAACEWFLMFWMFIDAALAYSLTKFAKRCQLEIPCLLCSRLNPFGKNDEEPGPCSYLHLFCNKHQQNISYLIYCNLHNELVDAREMCEDCFGSVTLQSQSNLGCYRPSCLCCTVHCDEKSIGKRSMMSDSDVSRVCKATAKPPLPRRHGRSRRARNKMKHRRRDLSKFTSDSESENLLSDVDDRYKVFGKHSYSTPDLGSYGQSSRTTRARIRSASLTPNSFIRKNKKGKKPLSSRASTCYSTDGYGSMDGSLVAYSSGSQNRYNIFSRNSFSASDLGSAVFLEMVYNKNLPRRSVSLTPKSSSGYGLGKHQKNKNVPPKAKKNTKSDNIRSGLATSYGYGYLDDSVISRKTGTHHHNENKIPRRHSYSVIQLGGDILLNMPVDESLTPPQLFVPNDEKDYIFGSSADFISDLTGAYIDRNKGYGSLDDSALSRRTGIQYQSLIPRRHSHSFFELGCEFLLNTPFDEGLTSHSAPFTPYGSTNYGVAEPPNLQVPHQRGKRNKKPLQSPDDSFVLRNTGGYTSNNNPRRHSYSAFELGSALQKLPPFEETANSYASLTKQLPPMMSSHTNPRRHSYGAFELGSALLNLPPFDETEYSSASFTQPFYDMNRRYGSLDDSVVSRKTVGHDHTHNNIPRRHSYSVFQLGGDILLNMPNDESLTSSQLFTPRDFIGHHSGHPPKPTFQRGQKNKNSLPPMSSGRSDIPIDKRKWHGSFDDYLVSRGTGSQNLNNNRRHSSNTFDLDRALLVEIHLDKDKSNGSSGNGLGEQNRPHQKAKRHKNHLPPPVPTNVFGTSSSDARSDLYAIRSLDDSVILHNTRSHIPDNNPRRHSYSAYELGCALLLNMQRDGSLARRSGSGTPDIQKVIESQIVTESHPTMNFISSDLPPPLLYKPRGFGSFDDSFLLQSRKPSTNLTRSYYSASDLTSLDESSMMKSASLAQNCSVQQGLNEFNGLKFQSGPSSSLQKRKKNDRSKAKKNKKPLPSGNNAKVASSPNVYLDDDSDSQNRYKIFSQNSQSASDLGSLLLVEMQHDNTSRARSKSLTPNCYFRSPEPNKKPQENKRASLCPSCLDKIDLRSLDGISISEFDGDGCIERVKRQAEDDVRCMRLLQSELEAERNAATVAANHAMTMITRLQQEKAALQMEALQYLRMMEEQAEYDMEALQKANELVEEKENEIQDLLDEIEQYRNKYENDELINSIKGFHDEKKYVLEALSTLESKIHQLSNGVHGKSQGNESHVDLVTLEREIMDLKEKMEALRVDIDLLQHACYTLHGSEGLEFVQEIAHQLQDLRGVMVDRRISTN</sequence>
<dbReference type="PANTHER" id="PTHR31448">
    <property type="entry name" value="MYOSIN-BINDING PROTEIN 2"/>
    <property type="match status" value="1"/>
</dbReference>
<feature type="compositionally biased region" description="Polar residues" evidence="6">
    <location>
        <begin position="311"/>
        <end position="320"/>
    </location>
</feature>
<keyword evidence="4" id="KW-0472">Membrane</keyword>
<dbReference type="PROSITE" id="PS51257">
    <property type="entry name" value="PROKAR_LIPOPROTEIN"/>
    <property type="match status" value="1"/>
</dbReference>
<feature type="region of interest" description="Disordered" evidence="6">
    <location>
        <begin position="967"/>
        <end position="1012"/>
    </location>
</feature>
<feature type="region of interest" description="Disordered" evidence="6">
    <location>
        <begin position="310"/>
        <end position="343"/>
    </location>
</feature>
<dbReference type="Pfam" id="PF04576">
    <property type="entry name" value="Zein-binding"/>
    <property type="match status" value="1"/>
</dbReference>
<evidence type="ECO:0000256" key="5">
    <source>
        <dbReference type="SAM" id="Coils"/>
    </source>
</evidence>
<gene>
    <name evidence="8" type="ORF">CTI12_AA025950</name>
</gene>
<reference evidence="8 9" key="1">
    <citation type="journal article" date="2018" name="Mol. Plant">
        <title>The genome of Artemisia annua provides insight into the evolution of Asteraceae family and artemisinin biosynthesis.</title>
        <authorList>
            <person name="Shen Q."/>
            <person name="Zhang L."/>
            <person name="Liao Z."/>
            <person name="Wang S."/>
            <person name="Yan T."/>
            <person name="Shi P."/>
            <person name="Liu M."/>
            <person name="Fu X."/>
            <person name="Pan Q."/>
            <person name="Wang Y."/>
            <person name="Lv Z."/>
            <person name="Lu X."/>
            <person name="Zhang F."/>
            <person name="Jiang W."/>
            <person name="Ma Y."/>
            <person name="Chen M."/>
            <person name="Hao X."/>
            <person name="Li L."/>
            <person name="Tang Y."/>
            <person name="Lv G."/>
            <person name="Zhou Y."/>
            <person name="Sun X."/>
            <person name="Brodelius P.E."/>
            <person name="Rose J.K.C."/>
            <person name="Tang K."/>
        </authorList>
    </citation>
    <scope>NUCLEOTIDE SEQUENCE [LARGE SCALE GENOMIC DNA]</scope>
    <source>
        <strain evidence="9">cv. Huhao1</strain>
        <tissue evidence="8">Leaf</tissue>
    </source>
</reference>
<feature type="compositionally biased region" description="Basic residues" evidence="6">
    <location>
        <begin position="978"/>
        <end position="993"/>
    </location>
</feature>
<evidence type="ECO:0000256" key="2">
    <source>
        <dbReference type="ARBA" id="ARBA00022692"/>
    </source>
</evidence>
<keyword evidence="2" id="KW-0812">Transmembrane</keyword>
<feature type="compositionally biased region" description="Polar residues" evidence="6">
    <location>
        <begin position="997"/>
        <end position="1008"/>
    </location>
</feature>
<dbReference type="PANTHER" id="PTHR31448:SF39">
    <property type="entry name" value="MYOSIN-BINDING PROTEIN 4-RELATED"/>
    <property type="match status" value="1"/>
</dbReference>
<feature type="compositionally biased region" description="Polar residues" evidence="6">
    <location>
        <begin position="699"/>
        <end position="715"/>
    </location>
</feature>
<comment type="caution">
    <text evidence="8">The sequence shown here is derived from an EMBL/GenBank/DDBJ whole genome shotgun (WGS) entry which is preliminary data.</text>
</comment>
<evidence type="ECO:0000313" key="9">
    <source>
        <dbReference type="Proteomes" id="UP000245207"/>
    </source>
</evidence>
<accession>A0A2U1QIL5</accession>
<dbReference type="InterPro" id="IPR039306">
    <property type="entry name" value="MYOB"/>
</dbReference>
<dbReference type="PROSITE" id="PS51775">
    <property type="entry name" value="GTD_BINDING"/>
    <property type="match status" value="1"/>
</dbReference>
<feature type="coiled-coil region" evidence="5">
    <location>
        <begin position="1254"/>
        <end position="1281"/>
    </location>
</feature>
<keyword evidence="9" id="KW-1185">Reference proteome</keyword>
<feature type="region of interest" description="Disordered" evidence="6">
    <location>
        <begin position="153"/>
        <end position="186"/>
    </location>
</feature>
<dbReference type="GO" id="GO:0080115">
    <property type="term" value="F:myosin XI tail binding"/>
    <property type="evidence" value="ECO:0007669"/>
    <property type="project" value="UniProtKB-ARBA"/>
</dbReference>
<comment type="subcellular location">
    <subcellularLocation>
        <location evidence="1">Membrane</location>
        <topology evidence="1">Single-pass membrane protein</topology>
    </subcellularLocation>
</comment>
<feature type="region of interest" description="Disordered" evidence="6">
    <location>
        <begin position="1045"/>
        <end position="1075"/>
    </location>
</feature>
<evidence type="ECO:0000256" key="4">
    <source>
        <dbReference type="ARBA" id="ARBA00023136"/>
    </source>
</evidence>
<feature type="domain" description="GTD-binding" evidence="7">
    <location>
        <begin position="1103"/>
        <end position="1201"/>
    </location>
</feature>
<evidence type="ECO:0000313" key="8">
    <source>
        <dbReference type="EMBL" id="PWA97815.1"/>
    </source>
</evidence>
<dbReference type="GO" id="GO:0016020">
    <property type="term" value="C:membrane"/>
    <property type="evidence" value="ECO:0007669"/>
    <property type="project" value="UniProtKB-SubCell"/>
</dbReference>
<feature type="compositionally biased region" description="Basic residues" evidence="6">
    <location>
        <begin position="325"/>
        <end position="339"/>
    </location>
</feature>
<proteinExistence type="predicted"/>
<keyword evidence="5" id="KW-0175">Coiled coil</keyword>
<feature type="compositionally biased region" description="Basic residues" evidence="6">
    <location>
        <begin position="159"/>
        <end position="179"/>
    </location>
</feature>